<dbReference type="PANTHER" id="PTHR43847">
    <property type="entry name" value="BLL3993 PROTEIN"/>
    <property type="match status" value="1"/>
</dbReference>
<gene>
    <name evidence="6" type="ORF">A2164_03680</name>
</gene>
<keyword evidence="2 5" id="KW-0812">Transmembrane</keyword>
<name>A0A1F5G3P8_9BACT</name>
<reference evidence="6 7" key="1">
    <citation type="journal article" date="2016" name="Nat. Commun.">
        <title>Thousands of microbial genomes shed light on interconnected biogeochemical processes in an aquifer system.</title>
        <authorList>
            <person name="Anantharaman K."/>
            <person name="Brown C.T."/>
            <person name="Hug L.A."/>
            <person name="Sharon I."/>
            <person name="Castelle C.J."/>
            <person name="Probst A.J."/>
            <person name="Thomas B.C."/>
            <person name="Singh A."/>
            <person name="Wilkins M.J."/>
            <person name="Karaoz U."/>
            <person name="Brodie E.L."/>
            <person name="Williams K.H."/>
            <person name="Hubbard S.S."/>
            <person name="Banfield J.F."/>
        </authorList>
    </citation>
    <scope>NUCLEOTIDE SEQUENCE [LARGE SCALE GENOMIC DNA]</scope>
</reference>
<evidence type="ECO:0000256" key="5">
    <source>
        <dbReference type="SAM" id="Phobius"/>
    </source>
</evidence>
<accession>A0A1F5G3P8</accession>
<dbReference type="Pfam" id="PF04191">
    <property type="entry name" value="PEMT"/>
    <property type="match status" value="1"/>
</dbReference>
<protein>
    <recommendedName>
        <fullName evidence="8">Steroid 5-alpha reductase C-terminal domain-containing protein</fullName>
    </recommendedName>
</protein>
<keyword evidence="4 5" id="KW-0472">Membrane</keyword>
<feature type="transmembrane region" description="Helical" evidence="5">
    <location>
        <begin position="84"/>
        <end position="111"/>
    </location>
</feature>
<evidence type="ECO:0000256" key="2">
    <source>
        <dbReference type="ARBA" id="ARBA00022692"/>
    </source>
</evidence>
<proteinExistence type="predicted"/>
<organism evidence="6 7">
    <name type="scientific">Candidatus Curtissbacteria bacterium RBG_13_35_7</name>
    <dbReference type="NCBI Taxonomy" id="1797705"/>
    <lineage>
        <taxon>Bacteria</taxon>
        <taxon>Candidatus Curtissiibacteriota</taxon>
    </lineage>
</organism>
<feature type="transmembrane region" description="Helical" evidence="5">
    <location>
        <begin position="6"/>
        <end position="23"/>
    </location>
</feature>
<feature type="transmembrane region" description="Helical" evidence="5">
    <location>
        <begin position="30"/>
        <end position="48"/>
    </location>
</feature>
<sequence length="144" mass="17137">MKDSHLLYIELALLILLFYFAHYSKIFNNLILSAFFTVGIVGLLWSVYNMGIRYFSPFPQPPKKHQLTQKGLYQYMLHPMYTSLMLIGLILVASNASFQNFFIYLILIYVLDMKASIEERLLEKMYPEYKAYKQKTKKFIPYLY</sequence>
<dbReference type="PANTHER" id="PTHR43847:SF1">
    <property type="entry name" value="BLL3993 PROTEIN"/>
    <property type="match status" value="1"/>
</dbReference>
<dbReference type="Gene3D" id="1.20.120.1630">
    <property type="match status" value="1"/>
</dbReference>
<evidence type="ECO:0000256" key="3">
    <source>
        <dbReference type="ARBA" id="ARBA00022989"/>
    </source>
</evidence>
<dbReference type="GO" id="GO:0012505">
    <property type="term" value="C:endomembrane system"/>
    <property type="evidence" value="ECO:0007669"/>
    <property type="project" value="UniProtKB-SubCell"/>
</dbReference>
<comment type="caution">
    <text evidence="6">The sequence shown here is derived from an EMBL/GenBank/DDBJ whole genome shotgun (WGS) entry which is preliminary data.</text>
</comment>
<dbReference type="Proteomes" id="UP000176317">
    <property type="component" value="Unassembled WGS sequence"/>
</dbReference>
<dbReference type="InterPro" id="IPR007318">
    <property type="entry name" value="Phopholipid_MeTrfase"/>
</dbReference>
<keyword evidence="3 5" id="KW-1133">Transmembrane helix</keyword>
<evidence type="ECO:0000256" key="1">
    <source>
        <dbReference type="ARBA" id="ARBA00004127"/>
    </source>
</evidence>
<dbReference type="EMBL" id="MFAT01000028">
    <property type="protein sequence ID" value="OGD86479.1"/>
    <property type="molecule type" value="Genomic_DNA"/>
</dbReference>
<comment type="subcellular location">
    <subcellularLocation>
        <location evidence="1">Endomembrane system</location>
        <topology evidence="1">Multi-pass membrane protein</topology>
    </subcellularLocation>
</comment>
<dbReference type="InterPro" id="IPR052527">
    <property type="entry name" value="Metal_cation-efflux_comp"/>
</dbReference>
<dbReference type="AlphaFoldDB" id="A0A1F5G3P8"/>
<evidence type="ECO:0008006" key="8">
    <source>
        <dbReference type="Google" id="ProtNLM"/>
    </source>
</evidence>
<evidence type="ECO:0000256" key="4">
    <source>
        <dbReference type="ARBA" id="ARBA00023136"/>
    </source>
</evidence>
<evidence type="ECO:0000313" key="7">
    <source>
        <dbReference type="Proteomes" id="UP000176317"/>
    </source>
</evidence>
<evidence type="ECO:0000313" key="6">
    <source>
        <dbReference type="EMBL" id="OGD86479.1"/>
    </source>
</evidence>